<evidence type="ECO:0000256" key="1">
    <source>
        <dbReference type="SAM" id="MobiDB-lite"/>
    </source>
</evidence>
<evidence type="ECO:0000313" key="3">
    <source>
        <dbReference type="Proteomes" id="UP000516424"/>
    </source>
</evidence>
<gene>
    <name evidence="2" type="ORF">EMQ_0150</name>
</gene>
<name>A0AB33IB92_ACEAC</name>
<organism evidence="2 3">
    <name type="scientific">Acetobacter aceti NBRC 14818</name>
    <dbReference type="NCBI Taxonomy" id="887700"/>
    <lineage>
        <taxon>Bacteria</taxon>
        <taxon>Pseudomonadati</taxon>
        <taxon>Pseudomonadota</taxon>
        <taxon>Alphaproteobacteria</taxon>
        <taxon>Acetobacterales</taxon>
        <taxon>Acetobacteraceae</taxon>
        <taxon>Acetobacter</taxon>
        <taxon>Acetobacter subgen. Acetobacter</taxon>
    </lineage>
</organism>
<reference evidence="2 3" key="1">
    <citation type="journal article" date="2011" name="Microbiology">
        <title>Transcriptome response to different carbon sources in Acetobacter aceti.</title>
        <authorList>
            <person name="Sakurai K."/>
            <person name="Arai H."/>
            <person name="Ishii M."/>
            <person name="Igarashi Y."/>
        </authorList>
    </citation>
    <scope>NUCLEOTIDE SEQUENCE [LARGE SCALE GENOMIC DNA]</scope>
    <source>
        <strain evidence="2 3">NBRC 14818</strain>
    </source>
</reference>
<dbReference type="EMBL" id="AP023410">
    <property type="protein sequence ID" value="BCK74544.1"/>
    <property type="molecule type" value="Genomic_DNA"/>
</dbReference>
<sequence>MNPLWQKLQKEKAEACGSDPRRHEGGLNQDAGSGRGFVYLETVNFFSAADIVPVQTETRTGQQRMWPRQIPGRDVRLKWA</sequence>
<dbReference type="AlphaFoldDB" id="A0AB33IB92"/>
<keyword evidence="3" id="KW-1185">Reference proteome</keyword>
<feature type="compositionally biased region" description="Basic and acidic residues" evidence="1">
    <location>
        <begin position="8"/>
        <end position="25"/>
    </location>
</feature>
<protein>
    <recommendedName>
        <fullName evidence="4">Transposase</fullName>
    </recommendedName>
</protein>
<evidence type="ECO:0008006" key="4">
    <source>
        <dbReference type="Google" id="ProtNLM"/>
    </source>
</evidence>
<evidence type="ECO:0000313" key="2">
    <source>
        <dbReference type="EMBL" id="BCK74544.1"/>
    </source>
</evidence>
<feature type="region of interest" description="Disordered" evidence="1">
    <location>
        <begin position="1"/>
        <end position="33"/>
    </location>
</feature>
<accession>A0AB33IB92</accession>
<proteinExistence type="predicted"/>
<dbReference type="Proteomes" id="UP000516424">
    <property type="component" value="Chromosome"/>
</dbReference>